<keyword evidence="2" id="KW-0687">Ribonucleoprotein</keyword>
<dbReference type="Gene3D" id="3.30.1330.30">
    <property type="match status" value="1"/>
</dbReference>
<organism evidence="2 3">
    <name type="scientific">Peptoclostridium acidaminophilum DSM 3953</name>
    <dbReference type="NCBI Taxonomy" id="1286171"/>
    <lineage>
        <taxon>Bacteria</taxon>
        <taxon>Bacillati</taxon>
        <taxon>Bacillota</taxon>
        <taxon>Clostridia</taxon>
        <taxon>Peptostreptococcales</taxon>
        <taxon>Peptoclostridiaceae</taxon>
        <taxon>Peptoclostridium</taxon>
    </lineage>
</organism>
<gene>
    <name evidence="2" type="ORF">EAL2_c01510</name>
</gene>
<reference evidence="2 3" key="1">
    <citation type="journal article" date="2014" name="Genome Announc.">
        <title>Complete Genome Sequence of Amino Acid-Utilizing Eubacterium acidaminophilum al-2 (DSM 3953).</title>
        <authorList>
            <person name="Poehlein A."/>
            <person name="Andreesen J.R."/>
            <person name="Daniel R."/>
        </authorList>
    </citation>
    <scope>NUCLEOTIDE SEQUENCE [LARGE SCALE GENOMIC DNA]</scope>
    <source>
        <strain evidence="2 3">DSM 3953</strain>
    </source>
</reference>
<evidence type="ECO:0000313" key="2">
    <source>
        <dbReference type="EMBL" id="AHM55484.1"/>
    </source>
</evidence>
<feature type="domain" description="Ribosomal protein eL8/eL30/eS12/Gadd45" evidence="1">
    <location>
        <begin position="12"/>
        <end position="80"/>
    </location>
</feature>
<dbReference type="InterPro" id="IPR029064">
    <property type="entry name" value="Ribosomal_eL30-like_sf"/>
</dbReference>
<keyword evidence="3" id="KW-1185">Reference proteome</keyword>
<evidence type="ECO:0000313" key="3">
    <source>
        <dbReference type="Proteomes" id="UP000019591"/>
    </source>
</evidence>
<name>W8T175_PEPAC</name>
<dbReference type="Proteomes" id="UP000019591">
    <property type="component" value="Chromosome"/>
</dbReference>
<dbReference type="AlphaFoldDB" id="W8T175"/>
<protein>
    <submittedName>
        <fullName evidence="2">Ribosomal protein HS6-type S12/L30/L7a</fullName>
    </submittedName>
</protein>
<dbReference type="HOGENOM" id="CLU_168063_2_0_9"/>
<evidence type="ECO:0000259" key="1">
    <source>
        <dbReference type="Pfam" id="PF01248"/>
    </source>
</evidence>
<sequence length="81" mass="8916">MKIEEVKNLDKVIGTKQTIRALKEDKLKLVLIAKDADEHIIKNTQEIAAQKNVEINYVESMQQLGIACGIQVGAATVGILK</sequence>
<dbReference type="PATRIC" id="fig|1286171.3.peg.117"/>
<keyword evidence="2" id="KW-0689">Ribosomal protein</keyword>
<dbReference type="eggNOG" id="COG1358">
    <property type="taxonomic scope" value="Bacteria"/>
</dbReference>
<dbReference type="InterPro" id="IPR004038">
    <property type="entry name" value="Ribosomal_eL8/eL30/eS12/Gad45"/>
</dbReference>
<dbReference type="OrthoDB" id="2353623at2"/>
<proteinExistence type="predicted"/>
<dbReference type="EMBL" id="CP007452">
    <property type="protein sequence ID" value="AHM55484.1"/>
    <property type="molecule type" value="Genomic_DNA"/>
</dbReference>
<dbReference type="RefSeq" id="WP_025434529.1">
    <property type="nucleotide sequence ID" value="NZ_CP007452.1"/>
</dbReference>
<accession>W8T175</accession>
<dbReference type="GO" id="GO:0005840">
    <property type="term" value="C:ribosome"/>
    <property type="evidence" value="ECO:0007669"/>
    <property type="project" value="UniProtKB-KW"/>
</dbReference>
<dbReference type="KEGG" id="eac:EAL2_c01510"/>
<dbReference type="STRING" id="1286171.EAL2_c01510"/>
<dbReference type="SUPFAM" id="SSF55315">
    <property type="entry name" value="L30e-like"/>
    <property type="match status" value="1"/>
</dbReference>
<dbReference type="Pfam" id="PF01248">
    <property type="entry name" value="Ribosomal_L7Ae"/>
    <property type="match status" value="1"/>
</dbReference>